<dbReference type="AlphaFoldDB" id="A0ABD0MW48"/>
<evidence type="ECO:0000313" key="8">
    <source>
        <dbReference type="Proteomes" id="UP001529510"/>
    </source>
</evidence>
<dbReference type="InterPro" id="IPR000203">
    <property type="entry name" value="GPS"/>
</dbReference>
<evidence type="ECO:0000313" key="7">
    <source>
        <dbReference type="EMBL" id="KAL0153294.1"/>
    </source>
</evidence>
<dbReference type="SMART" id="SM00303">
    <property type="entry name" value="GPS"/>
    <property type="match status" value="1"/>
</dbReference>
<dbReference type="EMBL" id="JAMKFB020000121">
    <property type="protein sequence ID" value="KAL0153294.1"/>
    <property type="molecule type" value="Genomic_DNA"/>
</dbReference>
<name>A0ABD0MW48_CIRMR</name>
<feature type="domain" description="GAIN-B" evidence="6">
    <location>
        <begin position="1"/>
        <end position="55"/>
    </location>
</feature>
<comment type="subcellular location">
    <subcellularLocation>
        <location evidence="1">Membrane</location>
    </subcellularLocation>
</comment>
<evidence type="ECO:0000256" key="1">
    <source>
        <dbReference type="ARBA" id="ARBA00004370"/>
    </source>
</evidence>
<organism evidence="7 8">
    <name type="scientific">Cirrhinus mrigala</name>
    <name type="common">Mrigala</name>
    <dbReference type="NCBI Taxonomy" id="683832"/>
    <lineage>
        <taxon>Eukaryota</taxon>
        <taxon>Metazoa</taxon>
        <taxon>Chordata</taxon>
        <taxon>Craniata</taxon>
        <taxon>Vertebrata</taxon>
        <taxon>Euteleostomi</taxon>
        <taxon>Actinopterygii</taxon>
        <taxon>Neopterygii</taxon>
        <taxon>Teleostei</taxon>
        <taxon>Ostariophysi</taxon>
        <taxon>Cypriniformes</taxon>
        <taxon>Cyprinidae</taxon>
        <taxon>Labeoninae</taxon>
        <taxon>Labeonini</taxon>
        <taxon>Cirrhinus</taxon>
    </lineage>
</organism>
<dbReference type="Proteomes" id="UP001529510">
    <property type="component" value="Unassembled WGS sequence"/>
</dbReference>
<dbReference type="InterPro" id="IPR057244">
    <property type="entry name" value="GAIN_B"/>
</dbReference>
<dbReference type="PANTHER" id="PTHR12011">
    <property type="entry name" value="ADHESION G-PROTEIN COUPLED RECEPTOR"/>
    <property type="match status" value="1"/>
</dbReference>
<evidence type="ECO:0000259" key="6">
    <source>
        <dbReference type="PROSITE" id="PS50221"/>
    </source>
</evidence>
<comment type="caution">
    <text evidence="7">The sequence shown here is derived from an EMBL/GenBank/DDBJ whole genome shotgun (WGS) entry which is preliminary data.</text>
</comment>
<gene>
    <name evidence="7" type="ORF">M9458_051403</name>
</gene>
<dbReference type="Gene3D" id="2.60.220.50">
    <property type="match status" value="1"/>
</dbReference>
<keyword evidence="4" id="KW-0472">Membrane</keyword>
<keyword evidence="8" id="KW-1185">Reference proteome</keyword>
<accession>A0ABD0MW48</accession>
<proteinExistence type="predicted"/>
<dbReference type="GO" id="GO:0016020">
    <property type="term" value="C:membrane"/>
    <property type="evidence" value="ECO:0007669"/>
    <property type="project" value="UniProtKB-SubCell"/>
</dbReference>
<evidence type="ECO:0000256" key="2">
    <source>
        <dbReference type="ARBA" id="ARBA00022692"/>
    </source>
</evidence>
<feature type="non-terminal residue" evidence="7">
    <location>
        <position position="1"/>
    </location>
</feature>
<dbReference type="PANTHER" id="PTHR12011:SF433">
    <property type="entry name" value="ADHESION G PROTEIN-COUPLED RECEPTOR E1-LIKE-RELATED"/>
    <property type="match status" value="1"/>
</dbReference>
<evidence type="ECO:0000256" key="5">
    <source>
        <dbReference type="ARBA" id="ARBA00023157"/>
    </source>
</evidence>
<reference evidence="7 8" key="1">
    <citation type="submission" date="2024-05" db="EMBL/GenBank/DDBJ databases">
        <title>Genome sequencing and assembly of Indian major carp, Cirrhinus mrigala (Hamilton, 1822).</title>
        <authorList>
            <person name="Mohindra V."/>
            <person name="Chowdhury L.M."/>
            <person name="Lal K."/>
            <person name="Jena J.K."/>
        </authorList>
    </citation>
    <scope>NUCLEOTIDE SEQUENCE [LARGE SCALE GENOMIC DNA]</scope>
    <source>
        <strain evidence="7">CM1030</strain>
        <tissue evidence="7">Blood</tissue>
    </source>
</reference>
<keyword evidence="5" id="KW-1015">Disulfide bond</keyword>
<evidence type="ECO:0000256" key="4">
    <source>
        <dbReference type="ARBA" id="ARBA00023136"/>
    </source>
</evidence>
<dbReference type="PROSITE" id="PS50221">
    <property type="entry name" value="GAIN_B"/>
    <property type="match status" value="1"/>
</dbReference>
<dbReference type="InterPro" id="IPR046338">
    <property type="entry name" value="GAIN_dom_sf"/>
</dbReference>
<protein>
    <recommendedName>
        <fullName evidence="6">GAIN-B domain-containing protein</fullName>
    </recommendedName>
</protein>
<keyword evidence="2" id="KW-0812">Transmembrane</keyword>
<evidence type="ECO:0000256" key="3">
    <source>
        <dbReference type="ARBA" id="ARBA00022989"/>
    </source>
</evidence>
<sequence length="66" mass="7257">RKNEKHICVFWDPELEGGAWSTRGCITVRSSADQTVCSCYKLGSFAVLTALHDTGVCMLNFCQKGS</sequence>
<dbReference type="Pfam" id="PF01825">
    <property type="entry name" value="GPS"/>
    <property type="match status" value="1"/>
</dbReference>
<keyword evidence="3" id="KW-1133">Transmembrane helix</keyword>